<reference evidence="9" key="1">
    <citation type="journal article" date="2015" name="Int. J. Syst. Evol. Microbiol.">
        <title>Rhizobium oryzicola sp. nov., potential plant-growth-promoting endophytic bacteria isolated from rice roots.</title>
        <authorList>
            <person name="Zhang X.X."/>
            <person name="Gao J.S."/>
            <person name="Cao Y.H."/>
            <person name="Sheirdil R.A."/>
            <person name="Wang X.C."/>
            <person name="Zhang L."/>
        </authorList>
    </citation>
    <scope>NUCLEOTIDE SEQUENCE</scope>
    <source>
        <strain evidence="9">05753</strain>
    </source>
</reference>
<sequence length="157" mass="17475">MSGNIDVYIDGSFCPDTKLGGWAFVVYQDGAETESQSASAKASGNGEMELAALCEALQWLRQQTCGPQTTIWSDSHYVVEGCNRLLKIWRSNGWKRVTANSRERKRWIPDRHQWQVIDDDLNALSCVSIAWCKGHAEVEGNERADDLARRGALGGKT</sequence>
<dbReference type="RefSeq" id="WP_302079230.1">
    <property type="nucleotide sequence ID" value="NZ_JAUKWQ010000011.1"/>
</dbReference>
<dbReference type="Gene3D" id="3.30.420.10">
    <property type="entry name" value="Ribonuclease H-like superfamily/Ribonuclease H"/>
    <property type="match status" value="1"/>
</dbReference>
<dbReference type="EC" id="3.1.26.4" evidence="3"/>
<reference evidence="9" key="2">
    <citation type="submission" date="2023-07" db="EMBL/GenBank/DDBJ databases">
        <authorList>
            <person name="Sun H."/>
        </authorList>
    </citation>
    <scope>NUCLEOTIDE SEQUENCE</scope>
    <source>
        <strain evidence="9">05753</strain>
    </source>
</reference>
<gene>
    <name evidence="9" type="ORF">Q2T52_22995</name>
</gene>
<dbReference type="PROSITE" id="PS50879">
    <property type="entry name" value="RNASE_H_1"/>
    <property type="match status" value="1"/>
</dbReference>
<comment type="similarity">
    <text evidence="2">Belongs to the RNase H family.</text>
</comment>
<dbReference type="InterPro" id="IPR036397">
    <property type="entry name" value="RNaseH_sf"/>
</dbReference>
<dbReference type="InterPro" id="IPR002156">
    <property type="entry name" value="RNaseH_domain"/>
</dbReference>
<comment type="caution">
    <text evidence="9">The sequence shown here is derived from an EMBL/GenBank/DDBJ whole genome shotgun (WGS) entry which is preliminary data.</text>
</comment>
<keyword evidence="6" id="KW-0255">Endonuclease</keyword>
<dbReference type="EMBL" id="JAUKWQ010000011">
    <property type="protein sequence ID" value="MDO1584967.1"/>
    <property type="molecule type" value="Genomic_DNA"/>
</dbReference>
<evidence type="ECO:0000256" key="2">
    <source>
        <dbReference type="ARBA" id="ARBA00005300"/>
    </source>
</evidence>
<evidence type="ECO:0000313" key="9">
    <source>
        <dbReference type="EMBL" id="MDO1584967.1"/>
    </source>
</evidence>
<proteinExistence type="inferred from homology"/>
<keyword evidence="4" id="KW-0540">Nuclease</keyword>
<dbReference type="PANTHER" id="PTHR10642">
    <property type="entry name" value="RIBONUCLEASE H1"/>
    <property type="match status" value="1"/>
</dbReference>
<dbReference type="InterPro" id="IPR050092">
    <property type="entry name" value="RNase_H"/>
</dbReference>
<comment type="catalytic activity">
    <reaction evidence="1">
        <text>Endonucleolytic cleavage to 5'-phosphomonoester.</text>
        <dbReference type="EC" id="3.1.26.4"/>
    </reaction>
</comment>
<dbReference type="PANTHER" id="PTHR10642:SF26">
    <property type="entry name" value="RIBONUCLEASE H1"/>
    <property type="match status" value="1"/>
</dbReference>
<evidence type="ECO:0000256" key="6">
    <source>
        <dbReference type="ARBA" id="ARBA00022759"/>
    </source>
</evidence>
<dbReference type="Proteomes" id="UP001169006">
    <property type="component" value="Unassembled WGS sequence"/>
</dbReference>
<evidence type="ECO:0000256" key="1">
    <source>
        <dbReference type="ARBA" id="ARBA00000077"/>
    </source>
</evidence>
<accession>A0ABT8T2T8</accession>
<name>A0ABT8T2T8_9HYPH</name>
<feature type="domain" description="RNase H type-1" evidence="8">
    <location>
        <begin position="1"/>
        <end position="153"/>
    </location>
</feature>
<evidence type="ECO:0000313" key="10">
    <source>
        <dbReference type="Proteomes" id="UP001169006"/>
    </source>
</evidence>
<keyword evidence="7" id="KW-0378">Hydrolase</keyword>
<organism evidence="9 10">
    <name type="scientific">Rhizobium oryzicola</name>
    <dbReference type="NCBI Taxonomy" id="1232668"/>
    <lineage>
        <taxon>Bacteria</taxon>
        <taxon>Pseudomonadati</taxon>
        <taxon>Pseudomonadota</taxon>
        <taxon>Alphaproteobacteria</taxon>
        <taxon>Hyphomicrobiales</taxon>
        <taxon>Rhizobiaceae</taxon>
        <taxon>Rhizobium/Agrobacterium group</taxon>
        <taxon>Rhizobium</taxon>
    </lineage>
</organism>
<dbReference type="Pfam" id="PF00075">
    <property type="entry name" value="RNase_H"/>
    <property type="match status" value="1"/>
</dbReference>
<protein>
    <recommendedName>
        <fullName evidence="3">ribonuclease H</fullName>
        <ecNumber evidence="3">3.1.26.4</ecNumber>
    </recommendedName>
</protein>
<keyword evidence="10" id="KW-1185">Reference proteome</keyword>
<dbReference type="InterPro" id="IPR012337">
    <property type="entry name" value="RNaseH-like_sf"/>
</dbReference>
<evidence type="ECO:0000256" key="3">
    <source>
        <dbReference type="ARBA" id="ARBA00012180"/>
    </source>
</evidence>
<evidence type="ECO:0000256" key="7">
    <source>
        <dbReference type="ARBA" id="ARBA00022801"/>
    </source>
</evidence>
<evidence type="ECO:0000256" key="4">
    <source>
        <dbReference type="ARBA" id="ARBA00022722"/>
    </source>
</evidence>
<evidence type="ECO:0000259" key="8">
    <source>
        <dbReference type="PROSITE" id="PS50879"/>
    </source>
</evidence>
<dbReference type="SUPFAM" id="SSF53098">
    <property type="entry name" value="Ribonuclease H-like"/>
    <property type="match status" value="1"/>
</dbReference>
<keyword evidence="5" id="KW-0479">Metal-binding</keyword>
<evidence type="ECO:0000256" key="5">
    <source>
        <dbReference type="ARBA" id="ARBA00022723"/>
    </source>
</evidence>